<dbReference type="EMBL" id="MU005764">
    <property type="protein sequence ID" value="KAF2715494.1"/>
    <property type="molecule type" value="Genomic_DNA"/>
</dbReference>
<name>A0A6G1KRL1_9PLEO</name>
<evidence type="ECO:0000313" key="1">
    <source>
        <dbReference type="EMBL" id="KAF2715494.1"/>
    </source>
</evidence>
<organism evidence="1 2">
    <name type="scientific">Pleomassaria siparia CBS 279.74</name>
    <dbReference type="NCBI Taxonomy" id="1314801"/>
    <lineage>
        <taxon>Eukaryota</taxon>
        <taxon>Fungi</taxon>
        <taxon>Dikarya</taxon>
        <taxon>Ascomycota</taxon>
        <taxon>Pezizomycotina</taxon>
        <taxon>Dothideomycetes</taxon>
        <taxon>Pleosporomycetidae</taxon>
        <taxon>Pleosporales</taxon>
        <taxon>Pleomassariaceae</taxon>
        <taxon>Pleomassaria</taxon>
    </lineage>
</organism>
<evidence type="ECO:0000313" key="2">
    <source>
        <dbReference type="Proteomes" id="UP000799428"/>
    </source>
</evidence>
<gene>
    <name evidence="1" type="ORF">K504DRAFT_497368</name>
</gene>
<sequence length="378" mass="42959">MPQLMDLPNETLLDICQNTVGNPGENMNKDLHSLALTNRIFTNIVREVLLQGPLLHFTQRKADSLIATLFKYPKQAEKITSLEITTRIKYTDSIRGRPITPRRSPKLIRYDSNFAQQCKDSVEKVKTSRKNKAAWVTALMQDDAAAFLGLLITMLPNLNELLLGGGDLRYLPLLRDVKYKASNSQALTNSKYAYLKDVLKLLHKNLTSLEMPFDRWFGAETYGQNRIPISPDFSPFTNVRTLIANEPILNLQFLTTTILPLRVERVIIVDASFEAENFIMDLLQERQERGITSLYPNLRHVALYYEEPKSCGKYSFIHTLKRLGIRTGVKVDGHSSKRFHIAAAFSDGQPWKLSDVKLKELEVKIKKGTLPNLGLVNS</sequence>
<dbReference type="Proteomes" id="UP000799428">
    <property type="component" value="Unassembled WGS sequence"/>
</dbReference>
<dbReference type="OrthoDB" id="10681202at2759"/>
<keyword evidence="2" id="KW-1185">Reference proteome</keyword>
<accession>A0A6G1KRL1</accession>
<protein>
    <submittedName>
        <fullName evidence="1">Uncharacterized protein</fullName>
    </submittedName>
</protein>
<dbReference type="AlphaFoldDB" id="A0A6G1KRL1"/>
<proteinExistence type="predicted"/>
<reference evidence="1" key="1">
    <citation type="journal article" date="2020" name="Stud. Mycol.">
        <title>101 Dothideomycetes genomes: a test case for predicting lifestyles and emergence of pathogens.</title>
        <authorList>
            <person name="Haridas S."/>
            <person name="Albert R."/>
            <person name="Binder M."/>
            <person name="Bloem J."/>
            <person name="Labutti K."/>
            <person name="Salamov A."/>
            <person name="Andreopoulos B."/>
            <person name="Baker S."/>
            <person name="Barry K."/>
            <person name="Bills G."/>
            <person name="Bluhm B."/>
            <person name="Cannon C."/>
            <person name="Castanera R."/>
            <person name="Culley D."/>
            <person name="Daum C."/>
            <person name="Ezra D."/>
            <person name="Gonzalez J."/>
            <person name="Henrissat B."/>
            <person name="Kuo A."/>
            <person name="Liang C."/>
            <person name="Lipzen A."/>
            <person name="Lutzoni F."/>
            <person name="Magnuson J."/>
            <person name="Mondo S."/>
            <person name="Nolan M."/>
            <person name="Ohm R."/>
            <person name="Pangilinan J."/>
            <person name="Park H.-J."/>
            <person name="Ramirez L."/>
            <person name="Alfaro M."/>
            <person name="Sun H."/>
            <person name="Tritt A."/>
            <person name="Yoshinaga Y."/>
            <person name="Zwiers L.-H."/>
            <person name="Turgeon B."/>
            <person name="Goodwin S."/>
            <person name="Spatafora J."/>
            <person name="Crous P."/>
            <person name="Grigoriev I."/>
        </authorList>
    </citation>
    <scope>NUCLEOTIDE SEQUENCE</scope>
    <source>
        <strain evidence="1">CBS 279.74</strain>
    </source>
</reference>